<dbReference type="OrthoDB" id="202664at2759"/>
<reference evidence="1 2" key="1">
    <citation type="journal article" date="2008" name="Nature">
        <title>The Phaeodactylum genome reveals the evolutionary history of diatom genomes.</title>
        <authorList>
            <person name="Bowler C."/>
            <person name="Allen A.E."/>
            <person name="Badger J.H."/>
            <person name="Grimwood J."/>
            <person name="Jabbari K."/>
            <person name="Kuo A."/>
            <person name="Maheswari U."/>
            <person name="Martens C."/>
            <person name="Maumus F."/>
            <person name="Otillar R.P."/>
            <person name="Rayko E."/>
            <person name="Salamov A."/>
            <person name="Vandepoele K."/>
            <person name="Beszteri B."/>
            <person name="Gruber A."/>
            <person name="Heijde M."/>
            <person name="Katinka M."/>
            <person name="Mock T."/>
            <person name="Valentin K."/>
            <person name="Verret F."/>
            <person name="Berges J.A."/>
            <person name="Brownlee C."/>
            <person name="Cadoret J.P."/>
            <person name="Chiovitti A."/>
            <person name="Choi C.J."/>
            <person name="Coesel S."/>
            <person name="De Martino A."/>
            <person name="Detter J.C."/>
            <person name="Durkin C."/>
            <person name="Falciatore A."/>
            <person name="Fournet J."/>
            <person name="Haruta M."/>
            <person name="Huysman M.J."/>
            <person name="Jenkins B.D."/>
            <person name="Jiroutova K."/>
            <person name="Jorgensen R.E."/>
            <person name="Joubert Y."/>
            <person name="Kaplan A."/>
            <person name="Kroger N."/>
            <person name="Kroth P.G."/>
            <person name="La Roche J."/>
            <person name="Lindquist E."/>
            <person name="Lommer M."/>
            <person name="Martin-Jezequel V."/>
            <person name="Lopez P.J."/>
            <person name="Lucas S."/>
            <person name="Mangogna M."/>
            <person name="McGinnis K."/>
            <person name="Medlin L.K."/>
            <person name="Montsant A."/>
            <person name="Oudot-Le Secq M.P."/>
            <person name="Napoli C."/>
            <person name="Obornik M."/>
            <person name="Parker M.S."/>
            <person name="Petit J.L."/>
            <person name="Porcel B.M."/>
            <person name="Poulsen N."/>
            <person name="Robison M."/>
            <person name="Rychlewski L."/>
            <person name="Rynearson T.A."/>
            <person name="Schmutz J."/>
            <person name="Shapiro H."/>
            <person name="Siaut M."/>
            <person name="Stanley M."/>
            <person name="Sussman M.R."/>
            <person name="Taylor A.R."/>
            <person name="Vardi A."/>
            <person name="von Dassow P."/>
            <person name="Vyverman W."/>
            <person name="Willis A."/>
            <person name="Wyrwicz L.S."/>
            <person name="Rokhsar D.S."/>
            <person name="Weissenbach J."/>
            <person name="Armbrust E.V."/>
            <person name="Green B.R."/>
            <person name="Van de Peer Y."/>
            <person name="Grigoriev I.V."/>
        </authorList>
    </citation>
    <scope>NUCLEOTIDE SEQUENCE [LARGE SCALE GENOMIC DNA]</scope>
    <source>
        <strain evidence="1 2">CCAP 1055/1</strain>
    </source>
</reference>
<evidence type="ECO:0000313" key="2">
    <source>
        <dbReference type="Proteomes" id="UP000000759"/>
    </source>
</evidence>
<dbReference type="AlphaFoldDB" id="B7FX00"/>
<gene>
    <name evidence="1" type="ORF">PHATRDRAFT_34894</name>
</gene>
<name>B7FX00_PHATC</name>
<evidence type="ECO:0000313" key="1">
    <source>
        <dbReference type="EMBL" id="EEC49074.1"/>
    </source>
</evidence>
<dbReference type="InParanoid" id="B7FX00"/>
<dbReference type="KEGG" id="pti:PHATRDRAFT_34894"/>
<accession>B7FX00</accession>
<sequence length="163" mass="17289">MGKKSRKVSKQPASAAVRVAATAPATSLAAAAYPLTYPSDGPSEEELNCLQSSSATLQAKLDQLTSLALVDDRSGFVQNFVPLDLSADDANAYLQDLTTAPEAASQWTNLASEIAALAAGKNVHKIEGDQVCKAVFFFTHPLLPSCDREVSFVCTRGEWRAEG</sequence>
<dbReference type="EMBL" id="CM000609">
    <property type="protein sequence ID" value="EEC49074.1"/>
    <property type="molecule type" value="Genomic_DNA"/>
</dbReference>
<dbReference type="GeneID" id="7200264"/>
<protein>
    <submittedName>
        <fullName evidence="1">Uncharacterized protein</fullName>
    </submittedName>
</protein>
<dbReference type="OMA" id="RYLMPNQ"/>
<dbReference type="eggNOG" id="ENOG502S9RA">
    <property type="taxonomic scope" value="Eukaryota"/>
</dbReference>
<dbReference type="HOGENOM" id="CLU_1630269_0_0_1"/>
<dbReference type="RefSeq" id="XP_002179251.1">
    <property type="nucleotide sequence ID" value="XM_002179215.1"/>
</dbReference>
<dbReference type="PaxDb" id="2850-Phatr34894"/>
<organism evidence="1 2">
    <name type="scientific">Phaeodactylum tricornutum (strain CCAP 1055/1)</name>
    <dbReference type="NCBI Taxonomy" id="556484"/>
    <lineage>
        <taxon>Eukaryota</taxon>
        <taxon>Sar</taxon>
        <taxon>Stramenopiles</taxon>
        <taxon>Ochrophyta</taxon>
        <taxon>Bacillariophyta</taxon>
        <taxon>Bacillariophyceae</taxon>
        <taxon>Bacillariophycidae</taxon>
        <taxon>Naviculales</taxon>
        <taxon>Phaeodactylaceae</taxon>
        <taxon>Phaeodactylum</taxon>
    </lineage>
</organism>
<dbReference type="Proteomes" id="UP000000759">
    <property type="component" value="Chromosome 6"/>
</dbReference>
<reference evidence="2" key="2">
    <citation type="submission" date="2008-08" db="EMBL/GenBank/DDBJ databases">
        <authorList>
            <consortium name="Diatom Consortium"/>
            <person name="Grigoriev I."/>
            <person name="Grimwood J."/>
            <person name="Kuo A."/>
            <person name="Otillar R.P."/>
            <person name="Salamov A."/>
            <person name="Detter J.C."/>
            <person name="Lindquist E."/>
            <person name="Shapiro H."/>
            <person name="Lucas S."/>
            <person name="Glavina del Rio T."/>
            <person name="Pitluck S."/>
            <person name="Rokhsar D."/>
            <person name="Bowler C."/>
        </authorList>
    </citation>
    <scope>GENOME REANNOTATION</scope>
    <source>
        <strain evidence="2">CCAP 1055/1</strain>
    </source>
</reference>
<proteinExistence type="predicted"/>
<keyword evidence="2" id="KW-1185">Reference proteome</keyword>